<evidence type="ECO:0000256" key="3">
    <source>
        <dbReference type="ARBA" id="ARBA00022832"/>
    </source>
</evidence>
<evidence type="ECO:0000259" key="7">
    <source>
        <dbReference type="Pfam" id="PF23024"/>
    </source>
</evidence>
<comment type="similarity">
    <text evidence="1">Belongs to the ATP-dependent AMP-binding enzyme family.</text>
</comment>
<gene>
    <name evidence="8" type="ORF">BECKFW1821C_GA0114237_106613</name>
</gene>
<feature type="domain" description="AMP-binding enzyme C-terminal" evidence="7">
    <location>
        <begin position="452"/>
        <end position="566"/>
    </location>
</feature>
<feature type="domain" description="AMP-dependent synthetase/ligase" evidence="6">
    <location>
        <begin position="16"/>
        <end position="408"/>
    </location>
</feature>
<sequence>MGKNFTRPTTLVELLRYRAQAQPGKTAYTFLEDGETEEISLTYEQLDLRARAIAVQLQRISPPGECALLLYSAGLEFIAAFFGCLYAGVVAVPTYPPRRNRPDPRFQAIAEGARADVVLATSEILSGSDSRLTQAPELGNLHCLATDSLAGETVPGWRMPDIHSDTLALLQYTSGSTDIPKGVMVSHDNLLHNQEMIRQGFGHTEDTVGVGWLPLFHDMGLIGNVLQPLYGGSSMILMSPTAFLQRPFRWLQAISRYRGTINGGPNFAYDLCVDNSTPEQRAKLDLGDWTLAFTGAEPVRAETLDRFAKTFASCGFRREAFYPTYGMAEATLFVSGGSKSAPPVIHEATIQGNHVITGRSAIQRFVGCGHSWLDQKIVIVDPQTHLARPDRQVGEIWVSGKSVAQGYWNRTEETRQTFRAHLADTGEGPFLRTGDLGFLKEGELFVTGRIKDLIIIHGQNHYPQDIEFTVEKSHEALVMGGAAAFSVEEAGREKLVIVQEIQRTRLRKLDTKEVFDAIRKNVLHRHELAPHTILLVKPGQLPRTSSGKVRRHMCQIRFLANGLETVAKWQHSRFGGVVTKPNSTNKE</sequence>
<reference evidence="8" key="1">
    <citation type="submission" date="2019-02" db="EMBL/GenBank/DDBJ databases">
        <authorList>
            <person name="Gruber-Vodicka R. H."/>
            <person name="Seah K. B. B."/>
        </authorList>
    </citation>
    <scope>NUCLEOTIDE SEQUENCE</scope>
    <source>
        <strain evidence="8">BECK_BZ131</strain>
    </source>
</reference>
<dbReference type="Gene3D" id="3.30.300.30">
    <property type="match status" value="1"/>
</dbReference>
<keyword evidence="5" id="KW-0812">Transmembrane</keyword>
<accession>A0A450TYI3</accession>
<dbReference type="InterPro" id="IPR025110">
    <property type="entry name" value="AMP-bd_C"/>
</dbReference>
<dbReference type="Pfam" id="PF00501">
    <property type="entry name" value="AMP-binding"/>
    <property type="match status" value="1"/>
</dbReference>
<name>A0A450TYI3_9GAMM</name>
<dbReference type="GO" id="GO:0006633">
    <property type="term" value="P:fatty acid biosynthetic process"/>
    <property type="evidence" value="ECO:0007669"/>
    <property type="project" value="TreeGrafter"/>
</dbReference>
<dbReference type="Pfam" id="PF23024">
    <property type="entry name" value="AMP-dom_DIP2-like"/>
    <property type="match status" value="1"/>
</dbReference>
<proteinExistence type="inferred from homology"/>
<dbReference type="GO" id="GO:0071766">
    <property type="term" value="P:Actinobacterium-type cell wall biogenesis"/>
    <property type="evidence" value="ECO:0007669"/>
    <property type="project" value="UniProtKB-ARBA"/>
</dbReference>
<dbReference type="InterPro" id="IPR000873">
    <property type="entry name" value="AMP-dep_synth/lig_dom"/>
</dbReference>
<keyword evidence="5" id="KW-0472">Membrane</keyword>
<dbReference type="GO" id="GO:0070566">
    <property type="term" value="F:adenylyltransferase activity"/>
    <property type="evidence" value="ECO:0007669"/>
    <property type="project" value="TreeGrafter"/>
</dbReference>
<organism evidence="8">
    <name type="scientific">Candidatus Kentrum sp. FW</name>
    <dbReference type="NCBI Taxonomy" id="2126338"/>
    <lineage>
        <taxon>Bacteria</taxon>
        <taxon>Pseudomonadati</taxon>
        <taxon>Pseudomonadota</taxon>
        <taxon>Gammaproteobacteria</taxon>
        <taxon>Candidatus Kentrum</taxon>
    </lineage>
</organism>
<dbReference type="PANTHER" id="PTHR22754:SF32">
    <property type="entry name" value="DISCO-INTERACTING PROTEIN 2"/>
    <property type="match status" value="1"/>
</dbReference>
<evidence type="ECO:0000256" key="1">
    <source>
        <dbReference type="ARBA" id="ARBA00006432"/>
    </source>
</evidence>
<dbReference type="InterPro" id="IPR045851">
    <property type="entry name" value="AMP-bd_C_sf"/>
</dbReference>
<dbReference type="AlphaFoldDB" id="A0A450TYI3"/>
<dbReference type="SUPFAM" id="SSF56801">
    <property type="entry name" value="Acetyl-CoA synthetase-like"/>
    <property type="match status" value="1"/>
</dbReference>
<dbReference type="FunFam" id="3.40.50.12780:FF:000013">
    <property type="entry name" value="Long-chain-fatty-acid--AMP ligase FadD32"/>
    <property type="match status" value="1"/>
</dbReference>
<dbReference type="EMBL" id="CAADFE010000066">
    <property type="protein sequence ID" value="VFJ74813.1"/>
    <property type="molecule type" value="Genomic_DNA"/>
</dbReference>
<dbReference type="InterPro" id="IPR042099">
    <property type="entry name" value="ANL_N_sf"/>
</dbReference>
<dbReference type="Gene3D" id="3.40.50.12780">
    <property type="entry name" value="N-terminal domain of ligase-like"/>
    <property type="match status" value="1"/>
</dbReference>
<keyword evidence="2 8" id="KW-0436">Ligase</keyword>
<keyword evidence="3" id="KW-0276">Fatty acid metabolism</keyword>
<evidence type="ECO:0000313" key="8">
    <source>
        <dbReference type="EMBL" id="VFJ74813.1"/>
    </source>
</evidence>
<keyword evidence="4" id="KW-0443">Lipid metabolism</keyword>
<keyword evidence="5" id="KW-1133">Transmembrane helix</keyword>
<evidence type="ECO:0000256" key="4">
    <source>
        <dbReference type="ARBA" id="ARBA00023098"/>
    </source>
</evidence>
<dbReference type="PANTHER" id="PTHR22754">
    <property type="entry name" value="DISCO-INTERACTING PROTEIN 2 DIP2 -RELATED"/>
    <property type="match status" value="1"/>
</dbReference>
<protein>
    <submittedName>
        <fullName evidence="8">Acyl-CoA synthetase (AMP-forming)/AMP-acid ligase II</fullName>
    </submittedName>
</protein>
<evidence type="ECO:0000256" key="5">
    <source>
        <dbReference type="SAM" id="Phobius"/>
    </source>
</evidence>
<evidence type="ECO:0000256" key="2">
    <source>
        <dbReference type="ARBA" id="ARBA00022598"/>
    </source>
</evidence>
<dbReference type="CDD" id="cd05931">
    <property type="entry name" value="FAAL"/>
    <property type="match status" value="1"/>
</dbReference>
<dbReference type="GO" id="GO:0005886">
    <property type="term" value="C:plasma membrane"/>
    <property type="evidence" value="ECO:0007669"/>
    <property type="project" value="TreeGrafter"/>
</dbReference>
<dbReference type="GO" id="GO:0016874">
    <property type="term" value="F:ligase activity"/>
    <property type="evidence" value="ECO:0007669"/>
    <property type="project" value="UniProtKB-KW"/>
</dbReference>
<dbReference type="InterPro" id="IPR040097">
    <property type="entry name" value="FAAL/FAAC"/>
</dbReference>
<feature type="transmembrane region" description="Helical" evidence="5">
    <location>
        <begin position="68"/>
        <end position="92"/>
    </location>
</feature>
<evidence type="ECO:0000259" key="6">
    <source>
        <dbReference type="Pfam" id="PF00501"/>
    </source>
</evidence>